<dbReference type="PANTHER" id="PTHR31394:SF1">
    <property type="entry name" value="TRANSMEMBRANE PROTEIN 199"/>
    <property type="match status" value="1"/>
</dbReference>
<comment type="subcellular location">
    <subcellularLocation>
        <location evidence="1">Endoplasmic reticulum membrane</location>
        <topology evidence="1">Multi-pass membrane protein</topology>
    </subcellularLocation>
</comment>
<organism evidence="9">
    <name type="scientific">Tetraselmis sp. GSL018</name>
    <dbReference type="NCBI Taxonomy" id="582737"/>
    <lineage>
        <taxon>Eukaryota</taxon>
        <taxon>Viridiplantae</taxon>
        <taxon>Chlorophyta</taxon>
        <taxon>core chlorophytes</taxon>
        <taxon>Chlorodendrophyceae</taxon>
        <taxon>Chlorodendrales</taxon>
        <taxon>Chlorodendraceae</taxon>
        <taxon>Tetraselmis</taxon>
    </lineage>
</organism>
<feature type="transmembrane region" description="Helical" evidence="8">
    <location>
        <begin position="133"/>
        <end position="150"/>
    </location>
</feature>
<dbReference type="GO" id="GO:0070072">
    <property type="term" value="P:vacuolar proton-transporting V-type ATPase complex assembly"/>
    <property type="evidence" value="ECO:0007669"/>
    <property type="project" value="InterPro"/>
</dbReference>
<dbReference type="Pfam" id="PF11712">
    <property type="entry name" value="Vma12"/>
    <property type="match status" value="1"/>
</dbReference>
<evidence type="ECO:0000256" key="2">
    <source>
        <dbReference type="ARBA" id="ARBA00022692"/>
    </source>
</evidence>
<keyword evidence="4 8" id="KW-1133">Transmembrane helix</keyword>
<reference evidence="9" key="1">
    <citation type="submission" date="2014-05" db="EMBL/GenBank/DDBJ databases">
        <title>The transcriptome of the halophilic microalga Tetraselmis sp. GSL018 isolated from the Great Salt Lake, Utah.</title>
        <authorList>
            <person name="Jinkerson R.E."/>
            <person name="D'Adamo S."/>
            <person name="Posewitz M.C."/>
        </authorList>
    </citation>
    <scope>NUCLEOTIDE SEQUENCE</scope>
    <source>
        <strain evidence="9">GSL018</strain>
    </source>
</reference>
<evidence type="ECO:0000313" key="9">
    <source>
        <dbReference type="EMBL" id="JAC81408.1"/>
    </source>
</evidence>
<feature type="region of interest" description="Disordered" evidence="7">
    <location>
        <begin position="196"/>
        <end position="222"/>
    </location>
</feature>
<feature type="transmembrane region" description="Helical" evidence="8">
    <location>
        <begin position="162"/>
        <end position="185"/>
    </location>
</feature>
<dbReference type="EMBL" id="GBEZ01003754">
    <property type="protein sequence ID" value="JAC81408.1"/>
    <property type="molecule type" value="Transcribed_RNA"/>
</dbReference>
<gene>
    <name evidence="9" type="ORF">TSPGSL018_7994</name>
</gene>
<keyword evidence="3" id="KW-0256">Endoplasmic reticulum</keyword>
<proteinExistence type="predicted"/>
<keyword evidence="5 8" id="KW-0472">Membrane</keyword>
<evidence type="ECO:0000256" key="3">
    <source>
        <dbReference type="ARBA" id="ARBA00022824"/>
    </source>
</evidence>
<dbReference type="GO" id="GO:0005789">
    <property type="term" value="C:endoplasmic reticulum membrane"/>
    <property type="evidence" value="ECO:0007669"/>
    <property type="project" value="UniProtKB-SubCell"/>
</dbReference>
<dbReference type="AlphaFoldDB" id="A0A061SAW1"/>
<evidence type="ECO:0000256" key="6">
    <source>
        <dbReference type="SAM" id="Coils"/>
    </source>
</evidence>
<evidence type="ECO:0000256" key="4">
    <source>
        <dbReference type="ARBA" id="ARBA00022989"/>
    </source>
</evidence>
<evidence type="ECO:0000256" key="5">
    <source>
        <dbReference type="ARBA" id="ARBA00023136"/>
    </source>
</evidence>
<name>A0A061SAW1_9CHLO</name>
<keyword evidence="2 8" id="KW-0812">Transmembrane</keyword>
<protein>
    <submittedName>
        <fullName evidence="9">Uncharacterized protein</fullName>
    </submittedName>
</protein>
<feature type="non-terminal residue" evidence="9">
    <location>
        <position position="1"/>
    </location>
</feature>
<evidence type="ECO:0000256" key="8">
    <source>
        <dbReference type="SAM" id="Phobius"/>
    </source>
</evidence>
<evidence type="ECO:0000256" key="7">
    <source>
        <dbReference type="SAM" id="MobiDB-lite"/>
    </source>
</evidence>
<feature type="coiled-coil region" evidence="6">
    <location>
        <begin position="82"/>
        <end position="117"/>
    </location>
</feature>
<sequence length="222" mass="24416">QQTVMLSTSDGIRELLREAQYTPGVSRNVANSAASFENEPAIPFRRAQEICTALRNAKGGDGPWLHQLAKDSRVVLPSPPEREKSQELKERLAKLRKEQEERAYQKLVEDITRAEAAARQLNYPGVAGYKESLGFGLNTVVVSAVFYLVFNQIGKRLFTVPGMQALCGVVGIFLAMSMSTAVLMIRSMYAEGSLRRRPAAQRGSRTARVVSSGRAAATKKTQ</sequence>
<dbReference type="PANTHER" id="PTHR31394">
    <property type="entry name" value="TRANSMEMBRANE PROTEIN 199"/>
    <property type="match status" value="1"/>
</dbReference>
<accession>A0A061SAW1</accession>
<evidence type="ECO:0000256" key="1">
    <source>
        <dbReference type="ARBA" id="ARBA00004477"/>
    </source>
</evidence>
<dbReference type="InterPro" id="IPR021013">
    <property type="entry name" value="ATPase_Vma12"/>
</dbReference>
<keyword evidence="6" id="KW-0175">Coiled coil</keyword>